<dbReference type="Proteomes" id="UP000229600">
    <property type="component" value="Unassembled WGS sequence"/>
</dbReference>
<name>A0A2H0N5J9_9BACT</name>
<dbReference type="AlphaFoldDB" id="A0A2H0N5J9"/>
<sequence>MKIYVAHSRSFDFKKELYEPIRQSSLNGEHTFVLPHETSDEPFNSKDYLKNEAELLIAEVSEPATGLGIELGWADTYGVPIVCIFKKGSKVSGSLKVVSKNFVEYSNNKELIFGIEQILNQM</sequence>
<gene>
    <name evidence="1" type="ORF">COV59_03240</name>
</gene>
<evidence type="ECO:0000313" key="1">
    <source>
        <dbReference type="EMBL" id="PIR04174.1"/>
    </source>
</evidence>
<protein>
    <recommendedName>
        <fullName evidence="3">Nucleoside 2-deoxyribosyltransferase</fullName>
    </recommendedName>
</protein>
<reference evidence="1 2" key="1">
    <citation type="submission" date="2017-09" db="EMBL/GenBank/DDBJ databases">
        <title>Depth-based differentiation of microbial function through sediment-hosted aquifers and enrichment of novel symbionts in the deep terrestrial subsurface.</title>
        <authorList>
            <person name="Probst A.J."/>
            <person name="Ladd B."/>
            <person name="Jarett J.K."/>
            <person name="Geller-Mcgrath D.E."/>
            <person name="Sieber C.M."/>
            <person name="Emerson J.B."/>
            <person name="Anantharaman K."/>
            <person name="Thomas B.C."/>
            <person name="Malmstrom R."/>
            <person name="Stieglmeier M."/>
            <person name="Klingl A."/>
            <person name="Woyke T."/>
            <person name="Ryan C.M."/>
            <person name="Banfield J.F."/>
        </authorList>
    </citation>
    <scope>NUCLEOTIDE SEQUENCE [LARGE SCALE GENOMIC DNA]</scope>
    <source>
        <strain evidence="1">CG11_big_fil_rev_8_21_14_0_20_39_34</strain>
    </source>
</reference>
<comment type="caution">
    <text evidence="1">The sequence shown here is derived from an EMBL/GenBank/DDBJ whole genome shotgun (WGS) entry which is preliminary data.</text>
</comment>
<evidence type="ECO:0008006" key="3">
    <source>
        <dbReference type="Google" id="ProtNLM"/>
    </source>
</evidence>
<accession>A0A2H0N5J9</accession>
<proteinExistence type="predicted"/>
<organism evidence="1 2">
    <name type="scientific">Candidatus Magasanikbacteria bacterium CG11_big_fil_rev_8_21_14_0_20_39_34</name>
    <dbReference type="NCBI Taxonomy" id="1974653"/>
    <lineage>
        <taxon>Bacteria</taxon>
        <taxon>Candidatus Magasanikiibacteriota</taxon>
    </lineage>
</organism>
<dbReference type="EMBL" id="PCWN01000007">
    <property type="protein sequence ID" value="PIR04174.1"/>
    <property type="molecule type" value="Genomic_DNA"/>
</dbReference>
<evidence type="ECO:0000313" key="2">
    <source>
        <dbReference type="Proteomes" id="UP000229600"/>
    </source>
</evidence>
<dbReference type="SUPFAM" id="SSF52309">
    <property type="entry name" value="N-(deoxy)ribosyltransferase-like"/>
    <property type="match status" value="1"/>
</dbReference>
<dbReference type="Gene3D" id="3.40.50.450">
    <property type="match status" value="1"/>
</dbReference>